<dbReference type="Proteomes" id="UP000694421">
    <property type="component" value="Unplaced"/>
</dbReference>
<dbReference type="OMA" id="VESHMSY"/>
<proteinExistence type="predicted"/>
<evidence type="ECO:0000259" key="2">
    <source>
        <dbReference type="Pfam" id="PF24578"/>
    </source>
</evidence>
<feature type="compositionally biased region" description="Basic and acidic residues" evidence="1">
    <location>
        <begin position="187"/>
        <end position="199"/>
    </location>
</feature>
<feature type="compositionally biased region" description="Low complexity" evidence="1">
    <location>
        <begin position="206"/>
        <end position="216"/>
    </location>
</feature>
<feature type="domain" description="Centrosome and spindle pole-associated protein 1 C-terminal" evidence="2">
    <location>
        <begin position="64"/>
        <end position="118"/>
    </location>
</feature>
<evidence type="ECO:0000313" key="4">
    <source>
        <dbReference type="Proteomes" id="UP000694421"/>
    </source>
</evidence>
<dbReference type="GeneTree" id="ENSGT00390000015084"/>
<dbReference type="Pfam" id="PF24578">
    <property type="entry name" value="CSPP1_C"/>
    <property type="match status" value="1"/>
</dbReference>
<reference evidence="3" key="2">
    <citation type="submission" date="2025-09" db="UniProtKB">
        <authorList>
            <consortium name="Ensembl"/>
        </authorList>
    </citation>
    <scope>IDENTIFICATION</scope>
</reference>
<feature type="region of interest" description="Disordered" evidence="1">
    <location>
        <begin position="16"/>
        <end position="37"/>
    </location>
</feature>
<dbReference type="AlphaFoldDB" id="A0A8D0BZP9"/>
<name>A0A8D0BZP9_SALMN</name>
<dbReference type="GO" id="GO:0005874">
    <property type="term" value="C:microtubule"/>
    <property type="evidence" value="ECO:0007669"/>
    <property type="project" value="InterPro"/>
</dbReference>
<dbReference type="PANTHER" id="PTHR21616:SF2">
    <property type="entry name" value="CENTROSOME AND SPINDLE POLE-ASSOCIATED PROTEIN 1"/>
    <property type="match status" value="1"/>
</dbReference>
<dbReference type="GO" id="GO:0000922">
    <property type="term" value="C:spindle pole"/>
    <property type="evidence" value="ECO:0007669"/>
    <property type="project" value="InterPro"/>
</dbReference>
<evidence type="ECO:0000256" key="1">
    <source>
        <dbReference type="SAM" id="MobiDB-lite"/>
    </source>
</evidence>
<dbReference type="InterPro" id="IPR058191">
    <property type="entry name" value="CSPP1_C"/>
</dbReference>
<evidence type="ECO:0000313" key="3">
    <source>
        <dbReference type="Ensembl" id="ENSSMRP00000014904.1"/>
    </source>
</evidence>
<keyword evidence="4" id="KW-1185">Reference proteome</keyword>
<dbReference type="GO" id="GO:0032467">
    <property type="term" value="P:positive regulation of cytokinesis"/>
    <property type="evidence" value="ECO:0007669"/>
    <property type="project" value="InterPro"/>
</dbReference>
<dbReference type="Ensembl" id="ENSSMRT00000017367.1">
    <property type="protein sequence ID" value="ENSSMRP00000014904.1"/>
    <property type="gene ID" value="ENSSMRG00000011603.1"/>
</dbReference>
<protein>
    <recommendedName>
        <fullName evidence="2">Centrosome and spindle pole-associated protein 1 C-terminal domain-containing protein</fullName>
    </recommendedName>
</protein>
<dbReference type="InterPro" id="IPR026708">
    <property type="entry name" value="CSPP1"/>
</dbReference>
<feature type="region of interest" description="Disordered" evidence="1">
    <location>
        <begin position="184"/>
        <end position="216"/>
    </location>
</feature>
<sequence>MRKQLRSEERRLQEELLKVHSDDDDMAAKGKKDKHSMDVFEMARLRMQAPVRRPSSKDVADPVNVQNIRDFNELKYKDSETRVETRYMYPDPPTNNETLDIQQQALLREQNKKLKKMRKNAEAVLDFEDPMPAFKTRDRGMFRDDSNEFMKNSLLESESAFIGTDGETFPVLEEDKINVTSLPPVSARDRRREKKKNDAALRLTPSLQSDNSSLHSSYSVNLDQLEARNEERLRRLNELQKKAIHIG</sequence>
<organism evidence="3 4">
    <name type="scientific">Salvator merianae</name>
    <name type="common">Argentine black and white tegu</name>
    <name type="synonym">Tupinambis merianae</name>
    <dbReference type="NCBI Taxonomy" id="96440"/>
    <lineage>
        <taxon>Eukaryota</taxon>
        <taxon>Metazoa</taxon>
        <taxon>Chordata</taxon>
        <taxon>Craniata</taxon>
        <taxon>Vertebrata</taxon>
        <taxon>Euteleostomi</taxon>
        <taxon>Lepidosauria</taxon>
        <taxon>Squamata</taxon>
        <taxon>Bifurcata</taxon>
        <taxon>Unidentata</taxon>
        <taxon>Episquamata</taxon>
        <taxon>Laterata</taxon>
        <taxon>Teiioidea</taxon>
        <taxon>Teiidae</taxon>
        <taxon>Salvator</taxon>
    </lineage>
</organism>
<accession>A0A8D0BZP9</accession>
<dbReference type="PANTHER" id="PTHR21616">
    <property type="entry name" value="CENTROSOME SPINDLE POLE ASSOCIATED PROTEIN"/>
    <property type="match status" value="1"/>
</dbReference>
<dbReference type="GO" id="GO:0005813">
    <property type="term" value="C:centrosome"/>
    <property type="evidence" value="ECO:0007669"/>
    <property type="project" value="InterPro"/>
</dbReference>
<reference evidence="3" key="1">
    <citation type="submission" date="2025-08" db="UniProtKB">
        <authorList>
            <consortium name="Ensembl"/>
        </authorList>
    </citation>
    <scope>IDENTIFICATION</scope>
</reference>